<feature type="transmembrane region" description="Helical" evidence="1">
    <location>
        <begin position="7"/>
        <end position="26"/>
    </location>
</feature>
<feature type="transmembrane region" description="Helical" evidence="1">
    <location>
        <begin position="189"/>
        <end position="210"/>
    </location>
</feature>
<reference evidence="2" key="2">
    <citation type="submission" date="2020-09" db="EMBL/GenBank/DDBJ databases">
        <authorList>
            <person name="Sun Q."/>
            <person name="Sedlacek I."/>
        </authorList>
    </citation>
    <scope>NUCLEOTIDE SEQUENCE</scope>
    <source>
        <strain evidence="2">CCM 8433</strain>
    </source>
</reference>
<evidence type="ECO:0000256" key="1">
    <source>
        <dbReference type="SAM" id="Phobius"/>
    </source>
</evidence>
<keyword evidence="1" id="KW-1133">Transmembrane helix</keyword>
<accession>A0A917JD46</accession>
<organism evidence="2 3">
    <name type="scientific">Enterococcus alcedinis</name>
    <dbReference type="NCBI Taxonomy" id="1274384"/>
    <lineage>
        <taxon>Bacteria</taxon>
        <taxon>Bacillati</taxon>
        <taxon>Bacillota</taxon>
        <taxon>Bacilli</taxon>
        <taxon>Lactobacillales</taxon>
        <taxon>Enterococcaceae</taxon>
        <taxon>Enterococcus</taxon>
    </lineage>
</organism>
<keyword evidence="1" id="KW-0812">Transmembrane</keyword>
<feature type="transmembrane region" description="Helical" evidence="1">
    <location>
        <begin position="162"/>
        <end position="182"/>
    </location>
</feature>
<reference evidence="2" key="1">
    <citation type="journal article" date="2014" name="Int. J. Syst. Evol. Microbiol.">
        <title>Complete genome sequence of Corynebacterium casei LMG S-19264T (=DSM 44701T), isolated from a smear-ripened cheese.</title>
        <authorList>
            <consortium name="US DOE Joint Genome Institute (JGI-PGF)"/>
            <person name="Walter F."/>
            <person name="Albersmeier A."/>
            <person name="Kalinowski J."/>
            <person name="Ruckert C."/>
        </authorList>
    </citation>
    <scope>NUCLEOTIDE SEQUENCE</scope>
    <source>
        <strain evidence="2">CCM 8433</strain>
    </source>
</reference>
<feature type="transmembrane region" description="Helical" evidence="1">
    <location>
        <begin position="222"/>
        <end position="242"/>
    </location>
</feature>
<evidence type="ECO:0000313" key="2">
    <source>
        <dbReference type="EMBL" id="GGI65050.1"/>
    </source>
</evidence>
<keyword evidence="1" id="KW-0472">Membrane</keyword>
<protein>
    <submittedName>
        <fullName evidence="2">Uncharacterized protein</fullName>
    </submittedName>
</protein>
<gene>
    <name evidence="2" type="ORF">GCM10011482_07040</name>
</gene>
<sequence length="254" mass="29800">MMFKLKYFLKNIGLITEVLLLMTFNIPNKIFSDIIYNLDVTVNNWDVMHLLLGFYSSSVDATHTYLDLTNTQQLFLPVIFQVLGIIATIRFLRYPLSFHLFIKQRASSKWDYFLFFFKKMMFDAVIYTISLIISLSVILYTSPILSTESSFNYQEGNFKLQLFTYAVLFFIMLIVASVFIFIGYIQNQALLFLLITVSILTTLNVLDRVVTAVNLILFDGQFFFIDSLFFWLVLLMIEVVFLSRMKIRQESYND</sequence>
<feature type="transmembrane region" description="Helical" evidence="1">
    <location>
        <begin position="74"/>
        <end position="92"/>
    </location>
</feature>
<name>A0A917JD46_9ENTE</name>
<proteinExistence type="predicted"/>
<dbReference type="AlphaFoldDB" id="A0A917JD46"/>
<dbReference type="RefSeq" id="WP_188366894.1">
    <property type="nucleotide sequence ID" value="NZ_BMDT01000002.1"/>
</dbReference>
<dbReference type="EMBL" id="BMDT01000002">
    <property type="protein sequence ID" value="GGI65050.1"/>
    <property type="molecule type" value="Genomic_DNA"/>
</dbReference>
<keyword evidence="3" id="KW-1185">Reference proteome</keyword>
<evidence type="ECO:0000313" key="3">
    <source>
        <dbReference type="Proteomes" id="UP000622610"/>
    </source>
</evidence>
<dbReference type="Proteomes" id="UP000622610">
    <property type="component" value="Unassembled WGS sequence"/>
</dbReference>
<comment type="caution">
    <text evidence="2">The sequence shown here is derived from an EMBL/GenBank/DDBJ whole genome shotgun (WGS) entry which is preliminary data.</text>
</comment>
<feature type="transmembrane region" description="Helical" evidence="1">
    <location>
        <begin position="113"/>
        <end position="142"/>
    </location>
</feature>